<dbReference type="InterPro" id="IPR019012">
    <property type="entry name" value="RNA_cap_Gua-N2-MeTrfase"/>
</dbReference>
<dbReference type="VEuPathDB" id="FungiDB:AWRI3580_g3108"/>
<gene>
    <name evidence="8" type="ORF">AWRI3580_g3108</name>
</gene>
<dbReference type="GO" id="GO:0071164">
    <property type="term" value="F:RNA cap trimethylguanosine synthase activity"/>
    <property type="evidence" value="ECO:0007669"/>
    <property type="project" value="TreeGrafter"/>
</dbReference>
<dbReference type="OrthoDB" id="3972642at2759"/>
<dbReference type="STRING" id="29833.A0A1E5RJM5"/>
<dbReference type="PANTHER" id="PTHR14741:SF32">
    <property type="entry name" value="TRIMETHYLGUANOSINE SYNTHASE"/>
    <property type="match status" value="1"/>
</dbReference>
<dbReference type="EMBL" id="LPNN01000005">
    <property type="protein sequence ID" value="OEJ87121.1"/>
    <property type="molecule type" value="Genomic_DNA"/>
</dbReference>
<dbReference type="InterPro" id="IPR029063">
    <property type="entry name" value="SAM-dependent_MTases_sf"/>
</dbReference>
<evidence type="ECO:0000256" key="7">
    <source>
        <dbReference type="ARBA" id="ARBA00049790"/>
    </source>
</evidence>
<proteinExistence type="inferred from homology"/>
<evidence type="ECO:0000256" key="3">
    <source>
        <dbReference type="ARBA" id="ARBA00047418"/>
    </source>
</evidence>
<evidence type="ECO:0000313" key="9">
    <source>
        <dbReference type="Proteomes" id="UP000095358"/>
    </source>
</evidence>
<comment type="catalytic activity">
    <reaction evidence="3">
        <text>a 5'-end (N(2),N(7)-dimethyl 5'-triphosphoguanosine)-ribonucleoside in snoRNA + S-adenosyl-L-methionine = a 5'-end (N(2),N(2),N(7)-trimethyl 5'-triphosphoguanosine)-ribonucleoside in snoRNA + S-adenosyl-L-homocysteine + H(+)</text>
        <dbReference type="Rhea" id="RHEA:78507"/>
        <dbReference type="Rhea" id="RHEA-COMP:19088"/>
        <dbReference type="Rhea" id="RHEA-COMP:19090"/>
        <dbReference type="ChEBI" id="CHEBI:15378"/>
        <dbReference type="ChEBI" id="CHEBI:57856"/>
        <dbReference type="ChEBI" id="CHEBI:59789"/>
        <dbReference type="ChEBI" id="CHEBI:167623"/>
        <dbReference type="ChEBI" id="CHEBI:172880"/>
    </reaction>
    <physiologicalReaction direction="left-to-right" evidence="3">
        <dbReference type="Rhea" id="RHEA:78508"/>
    </physiologicalReaction>
</comment>
<reference evidence="9" key="1">
    <citation type="journal article" date="2016" name="Genome Announc.">
        <title>Genome sequences of three species of Hanseniaspora isolated from spontaneous wine fermentations.</title>
        <authorList>
            <person name="Sternes P.R."/>
            <person name="Lee D."/>
            <person name="Kutyna D.R."/>
            <person name="Borneman A.R."/>
        </authorList>
    </citation>
    <scope>NUCLEOTIDE SEQUENCE [LARGE SCALE GENOMIC DNA]</scope>
    <source>
        <strain evidence="9">AWRI3580</strain>
    </source>
</reference>
<evidence type="ECO:0000256" key="6">
    <source>
        <dbReference type="ARBA" id="ARBA00049075"/>
    </source>
</evidence>
<comment type="caution">
    <text evidence="8">The sequence shown here is derived from an EMBL/GenBank/DDBJ whole genome shotgun (WGS) entry which is preliminary data.</text>
</comment>
<dbReference type="GO" id="GO:0005634">
    <property type="term" value="C:nucleus"/>
    <property type="evidence" value="ECO:0007669"/>
    <property type="project" value="TreeGrafter"/>
</dbReference>
<comment type="catalytic activity">
    <reaction evidence="6">
        <text>a 5'-end (N(7)-methyl 5'-triphosphoguanosine)-ribonucleoside in snRNA + S-adenosyl-L-methionine = a 5'-end (N(2),N(7)-dimethyl 5'-triphosphoguanosine)-ribonucleoside in snRNA + S-adenosyl-L-homocysteine + H(+)</text>
        <dbReference type="Rhea" id="RHEA:78471"/>
        <dbReference type="Rhea" id="RHEA-COMP:19085"/>
        <dbReference type="Rhea" id="RHEA-COMP:19087"/>
        <dbReference type="ChEBI" id="CHEBI:15378"/>
        <dbReference type="ChEBI" id="CHEBI:57856"/>
        <dbReference type="ChEBI" id="CHEBI:59789"/>
        <dbReference type="ChEBI" id="CHEBI:156461"/>
        <dbReference type="ChEBI" id="CHEBI:172880"/>
    </reaction>
    <physiologicalReaction direction="left-to-right" evidence="6">
        <dbReference type="Rhea" id="RHEA:78472"/>
    </physiologicalReaction>
</comment>
<evidence type="ECO:0000313" key="8">
    <source>
        <dbReference type="EMBL" id="OEJ87121.1"/>
    </source>
</evidence>
<dbReference type="SUPFAM" id="SSF53335">
    <property type="entry name" value="S-adenosyl-L-methionine-dependent methyltransferases"/>
    <property type="match status" value="1"/>
</dbReference>
<name>A0A1E5RJM5_HANUV</name>
<sequence>MPWFGSEEFKTFDHLENETISLHDLKTYLKKEKHDFMNTLIPLYSIKDTLRVNKRFYQLEDVKTLYAEGIEDQMKVIDKVQKFEKSIVEEEGFLTLKQYEKKKINFSRMKKDDFLRRFYNIDKDAEGRYYRITYDMNSLISLEEKMKRLGAEVSKCLFKGESLAYIVSDNNVNESDYFSQLHMRRYWHFRFNLFHKLKFYLKHVDTDFSQEFAQNALAMDGVNEYKENQKIEDINSGQTVSEVNVLQSNLSIRNSDKYVELDDILPDDPYANEHNENKMARRSSVEFDREEVLLNNELTKPKIIENPDIQTIMPEEDLKYYVLDDDEILQENEELLKKNLEIFKNNNIVKDTVLHDFNPILLTGELWFSVTPEDISAFIADYCYKKLSNNGTLKLKGIAMDITCGSGLDSIYLCKYWEKVLAVDINIDNLYSAFKNAQNYDVLDQLSFIHNDFNDPVFHNIFKKIYKGKVDFIYSSPPWCGPSYGELKVYDVDEHLGMDGLSSLLRKTLLLTNNCCFLLPKNASINQLISIARIHYRKSDPPVKIIYVSLDGKTKGLLALFGKKLTGN</sequence>
<evidence type="ECO:0000256" key="1">
    <source>
        <dbReference type="ARBA" id="ARBA00018517"/>
    </source>
</evidence>
<comment type="catalytic activity">
    <reaction evidence="4">
        <text>a 5'-end (N(7)-methyl 5'-triphosphoguanosine)-ribonucleoside in snoRNA + S-adenosyl-L-methionine = a 5'-end (N(2),N(7)-dimethyl 5'-triphosphoguanosine)-ribonucleoside in snoRNA + S-adenosyl-L-homocysteine + H(+)</text>
        <dbReference type="Rhea" id="RHEA:78475"/>
        <dbReference type="Rhea" id="RHEA-COMP:19086"/>
        <dbReference type="Rhea" id="RHEA-COMP:19088"/>
        <dbReference type="ChEBI" id="CHEBI:15378"/>
        <dbReference type="ChEBI" id="CHEBI:57856"/>
        <dbReference type="ChEBI" id="CHEBI:59789"/>
        <dbReference type="ChEBI" id="CHEBI:156461"/>
        <dbReference type="ChEBI" id="CHEBI:172880"/>
    </reaction>
    <physiologicalReaction direction="left-to-right" evidence="4">
        <dbReference type="Rhea" id="RHEA:78476"/>
    </physiologicalReaction>
</comment>
<keyword evidence="9" id="KW-1185">Reference proteome</keyword>
<protein>
    <recommendedName>
        <fullName evidence="1">Trimethylguanosine synthase</fullName>
    </recommendedName>
    <alternativeName>
        <fullName evidence="7">Cap-specific guanine-N(2) methyltransferase</fullName>
    </alternativeName>
</protein>
<accession>A0A1E5RJM5</accession>
<comment type="similarity">
    <text evidence="2">Belongs to the methyltransferase superfamily. Trimethylguanosine synthase family.</text>
</comment>
<dbReference type="Gene3D" id="3.40.50.150">
    <property type="entry name" value="Vaccinia Virus protein VP39"/>
    <property type="match status" value="1"/>
</dbReference>
<evidence type="ECO:0000256" key="5">
    <source>
        <dbReference type="ARBA" id="ARBA00048763"/>
    </source>
</evidence>
<organism evidence="8 9">
    <name type="scientific">Hanseniaspora uvarum</name>
    <name type="common">Yeast</name>
    <name type="synonym">Kloeckera apiculata</name>
    <dbReference type="NCBI Taxonomy" id="29833"/>
    <lineage>
        <taxon>Eukaryota</taxon>
        <taxon>Fungi</taxon>
        <taxon>Dikarya</taxon>
        <taxon>Ascomycota</taxon>
        <taxon>Saccharomycotina</taxon>
        <taxon>Saccharomycetes</taxon>
        <taxon>Saccharomycodales</taxon>
        <taxon>Saccharomycodaceae</taxon>
        <taxon>Hanseniaspora</taxon>
    </lineage>
</organism>
<dbReference type="AlphaFoldDB" id="A0A1E5RJM5"/>
<evidence type="ECO:0000256" key="4">
    <source>
        <dbReference type="ARBA" id="ARBA00048740"/>
    </source>
</evidence>
<dbReference type="PANTHER" id="PTHR14741">
    <property type="entry name" value="S-ADENOSYLMETHIONINE-DEPENDENT METHYLTRANSFERASE RELATED"/>
    <property type="match status" value="1"/>
</dbReference>
<dbReference type="Pfam" id="PF09445">
    <property type="entry name" value="Methyltransf_15"/>
    <property type="match status" value="1"/>
</dbReference>
<dbReference type="Proteomes" id="UP000095358">
    <property type="component" value="Unassembled WGS sequence"/>
</dbReference>
<evidence type="ECO:0000256" key="2">
    <source>
        <dbReference type="ARBA" id="ARBA00025783"/>
    </source>
</evidence>
<comment type="catalytic activity">
    <reaction evidence="5">
        <text>a 5'-end (N(2),N(7)-dimethyl 5'-triphosphoguanosine)-ribonucleoside in snRNA + S-adenosyl-L-methionine = a 5'-end (N(2),N(2),N(7)-trimethyl 5'-triphosphoguanosine)-ribonucleoside in snRNA + S-adenosyl-L-homocysteine + H(+)</text>
        <dbReference type="Rhea" id="RHEA:78479"/>
        <dbReference type="Rhea" id="RHEA-COMP:19087"/>
        <dbReference type="Rhea" id="RHEA-COMP:19089"/>
        <dbReference type="ChEBI" id="CHEBI:15378"/>
        <dbReference type="ChEBI" id="CHEBI:57856"/>
        <dbReference type="ChEBI" id="CHEBI:59789"/>
        <dbReference type="ChEBI" id="CHEBI:167623"/>
        <dbReference type="ChEBI" id="CHEBI:172880"/>
    </reaction>
    <physiologicalReaction direction="left-to-right" evidence="5">
        <dbReference type="Rhea" id="RHEA:78480"/>
    </physiologicalReaction>
</comment>